<keyword evidence="1" id="KW-0732">Signal</keyword>
<dbReference type="EnsemblMetazoa" id="XM_030998149">
    <property type="protein sequence ID" value="XP_030854009"/>
    <property type="gene ID" value="LOC753529"/>
</dbReference>
<evidence type="ECO:0000313" key="2">
    <source>
        <dbReference type="EnsemblMetazoa" id="XP_030854009"/>
    </source>
</evidence>
<reference evidence="3" key="1">
    <citation type="submission" date="2015-02" db="EMBL/GenBank/DDBJ databases">
        <title>Genome sequencing for Strongylocentrotus purpuratus.</title>
        <authorList>
            <person name="Murali S."/>
            <person name="Liu Y."/>
            <person name="Vee V."/>
            <person name="English A."/>
            <person name="Wang M."/>
            <person name="Skinner E."/>
            <person name="Han Y."/>
            <person name="Muzny D.M."/>
            <person name="Worley K.C."/>
            <person name="Gibbs R.A."/>
        </authorList>
    </citation>
    <scope>NUCLEOTIDE SEQUENCE</scope>
</reference>
<name>A0A7M7PP77_STRPU</name>
<evidence type="ECO:0000256" key="1">
    <source>
        <dbReference type="SAM" id="SignalP"/>
    </source>
</evidence>
<dbReference type="KEGG" id="spu:753529"/>
<dbReference type="InParanoid" id="A0A7M7PP77"/>
<dbReference type="Proteomes" id="UP000007110">
    <property type="component" value="Unassembled WGS sequence"/>
</dbReference>
<feature type="signal peptide" evidence="1">
    <location>
        <begin position="1"/>
        <end position="27"/>
    </location>
</feature>
<dbReference type="RefSeq" id="XP_030854009.1">
    <property type="nucleotide sequence ID" value="XM_030998149.1"/>
</dbReference>
<organism evidence="2 3">
    <name type="scientific">Strongylocentrotus purpuratus</name>
    <name type="common">Purple sea urchin</name>
    <dbReference type="NCBI Taxonomy" id="7668"/>
    <lineage>
        <taxon>Eukaryota</taxon>
        <taxon>Metazoa</taxon>
        <taxon>Echinodermata</taxon>
        <taxon>Eleutherozoa</taxon>
        <taxon>Echinozoa</taxon>
        <taxon>Echinoidea</taxon>
        <taxon>Euechinoidea</taxon>
        <taxon>Echinacea</taxon>
        <taxon>Camarodonta</taxon>
        <taxon>Echinidea</taxon>
        <taxon>Strongylocentrotidae</taxon>
        <taxon>Strongylocentrotus</taxon>
    </lineage>
</organism>
<keyword evidence="3" id="KW-1185">Reference proteome</keyword>
<feature type="chain" id="PRO_5029596087" evidence="1">
    <location>
        <begin position="28"/>
        <end position="143"/>
    </location>
</feature>
<dbReference type="AlphaFoldDB" id="A0A7M7PP77"/>
<proteinExistence type="predicted"/>
<accession>A0A7M7PP77</accession>
<reference evidence="2" key="2">
    <citation type="submission" date="2021-01" db="UniProtKB">
        <authorList>
            <consortium name="EnsemblMetazoa"/>
        </authorList>
    </citation>
    <scope>IDENTIFICATION</scope>
</reference>
<dbReference type="GeneID" id="753529"/>
<protein>
    <submittedName>
        <fullName evidence="2">Uncharacterized protein</fullName>
    </submittedName>
</protein>
<evidence type="ECO:0000313" key="3">
    <source>
        <dbReference type="Proteomes" id="UP000007110"/>
    </source>
</evidence>
<sequence length="143" mass="16014">MYVNALTFPLAVAIFLVGLAILPGMLAEDGMELTHDEQPLNAMEIRSPQDEQIDLRYLLQNFLDNRDTRSWSPLRNSKQCIGDKCRYAWKRGFETPASSRINSRGAPAWATSQFSNGGCSGSSCLTGWKRGFRVLPQLNDDDN</sequence>